<proteinExistence type="predicted"/>
<dbReference type="EMBL" id="JAIWYP010000009">
    <property type="protein sequence ID" value="KAH3776701.1"/>
    <property type="molecule type" value="Genomic_DNA"/>
</dbReference>
<gene>
    <name evidence="1" type="ORF">DPMN_178132</name>
</gene>
<organism evidence="1 2">
    <name type="scientific">Dreissena polymorpha</name>
    <name type="common">Zebra mussel</name>
    <name type="synonym">Mytilus polymorpha</name>
    <dbReference type="NCBI Taxonomy" id="45954"/>
    <lineage>
        <taxon>Eukaryota</taxon>
        <taxon>Metazoa</taxon>
        <taxon>Spiralia</taxon>
        <taxon>Lophotrochozoa</taxon>
        <taxon>Mollusca</taxon>
        <taxon>Bivalvia</taxon>
        <taxon>Autobranchia</taxon>
        <taxon>Heteroconchia</taxon>
        <taxon>Euheterodonta</taxon>
        <taxon>Imparidentia</taxon>
        <taxon>Neoheterodontei</taxon>
        <taxon>Myida</taxon>
        <taxon>Dreissenoidea</taxon>
        <taxon>Dreissenidae</taxon>
        <taxon>Dreissena</taxon>
    </lineage>
</organism>
<reference evidence="1" key="1">
    <citation type="journal article" date="2019" name="bioRxiv">
        <title>The Genome of the Zebra Mussel, Dreissena polymorpha: A Resource for Invasive Species Research.</title>
        <authorList>
            <person name="McCartney M.A."/>
            <person name="Auch B."/>
            <person name="Kono T."/>
            <person name="Mallez S."/>
            <person name="Zhang Y."/>
            <person name="Obille A."/>
            <person name="Becker A."/>
            <person name="Abrahante J.E."/>
            <person name="Garbe J."/>
            <person name="Badalamenti J.P."/>
            <person name="Herman A."/>
            <person name="Mangelson H."/>
            <person name="Liachko I."/>
            <person name="Sullivan S."/>
            <person name="Sone E.D."/>
            <person name="Koren S."/>
            <person name="Silverstein K.A.T."/>
            <person name="Beckman K.B."/>
            <person name="Gohl D.M."/>
        </authorList>
    </citation>
    <scope>NUCLEOTIDE SEQUENCE</scope>
    <source>
        <strain evidence="1">Duluth1</strain>
        <tissue evidence="1">Whole animal</tissue>
    </source>
</reference>
<keyword evidence="2" id="KW-1185">Reference proteome</keyword>
<evidence type="ECO:0000313" key="1">
    <source>
        <dbReference type="EMBL" id="KAH3776701.1"/>
    </source>
</evidence>
<accession>A0A9D4EBG7</accession>
<reference evidence="1" key="2">
    <citation type="submission" date="2020-11" db="EMBL/GenBank/DDBJ databases">
        <authorList>
            <person name="McCartney M.A."/>
            <person name="Auch B."/>
            <person name="Kono T."/>
            <person name="Mallez S."/>
            <person name="Becker A."/>
            <person name="Gohl D.M."/>
            <person name="Silverstein K.A.T."/>
            <person name="Koren S."/>
            <person name="Bechman K.B."/>
            <person name="Herman A."/>
            <person name="Abrahante J.E."/>
            <person name="Garbe J."/>
        </authorList>
    </citation>
    <scope>NUCLEOTIDE SEQUENCE</scope>
    <source>
        <strain evidence="1">Duluth1</strain>
        <tissue evidence="1">Whole animal</tissue>
    </source>
</reference>
<protein>
    <submittedName>
        <fullName evidence="1">Uncharacterized protein</fullName>
    </submittedName>
</protein>
<name>A0A9D4EBG7_DREPO</name>
<dbReference type="Proteomes" id="UP000828390">
    <property type="component" value="Unassembled WGS sequence"/>
</dbReference>
<evidence type="ECO:0000313" key="2">
    <source>
        <dbReference type="Proteomes" id="UP000828390"/>
    </source>
</evidence>
<dbReference type="AlphaFoldDB" id="A0A9D4EBG7"/>
<sequence>MGYLKLQNCNVLKAYHLDMSISVRKLMDINPPVSALKRFCQHTYRFYNNSDVQGSATPGIRPNQSHQYDALKTGAEFRV</sequence>
<comment type="caution">
    <text evidence="1">The sequence shown here is derived from an EMBL/GenBank/DDBJ whole genome shotgun (WGS) entry which is preliminary data.</text>
</comment>